<dbReference type="Proteomes" id="UP000558688">
    <property type="component" value="Unassembled WGS sequence"/>
</dbReference>
<evidence type="ECO:0000313" key="2">
    <source>
        <dbReference type="Proteomes" id="UP000558688"/>
    </source>
</evidence>
<name>A0A8H5EH97_FUSOX</name>
<dbReference type="AlphaFoldDB" id="A0A8H5EH97"/>
<gene>
    <name evidence="1" type="ORF">FOXYS1_8635</name>
</gene>
<dbReference type="EMBL" id="JAAFOW010001422">
    <property type="protein sequence ID" value="KAF5260704.1"/>
    <property type="molecule type" value="Genomic_DNA"/>
</dbReference>
<reference evidence="1" key="1">
    <citation type="submission" date="2020-02" db="EMBL/GenBank/DDBJ databases">
        <title>Identification and distribution of gene clusters putatively required for synthesis of sphingolipid metabolism inhibitors in phylogenetically diverse species of the filamentous fungus Fusarium.</title>
        <authorList>
            <person name="Kim H.-S."/>
            <person name="Busman M."/>
            <person name="Brown D.W."/>
            <person name="Divon H."/>
            <person name="Uhlig S."/>
            <person name="Proctor R.H."/>
        </authorList>
    </citation>
    <scope>NUCLEOTIDE SEQUENCE [LARGE SCALE GENOMIC DNA]</scope>
    <source>
        <strain evidence="1">NRRL 39464</strain>
    </source>
</reference>
<proteinExistence type="predicted"/>
<protein>
    <submittedName>
        <fullName evidence="1">Uncharacterized protein</fullName>
    </submittedName>
</protein>
<sequence>MSSQNTDPLAGLDSIDWSRLNHAYGPADDVPLILGDLQSRDPEVYKTALDA</sequence>
<accession>A0A8H5EH97</accession>
<evidence type="ECO:0000313" key="1">
    <source>
        <dbReference type="EMBL" id="KAF5260704.1"/>
    </source>
</evidence>
<comment type="caution">
    <text evidence="1">The sequence shown here is derived from an EMBL/GenBank/DDBJ whole genome shotgun (WGS) entry which is preliminary data.</text>
</comment>
<feature type="non-terminal residue" evidence="1">
    <location>
        <position position="51"/>
    </location>
</feature>
<organism evidence="1 2">
    <name type="scientific">Fusarium oxysporum</name>
    <name type="common">Fusarium vascular wilt</name>
    <dbReference type="NCBI Taxonomy" id="5507"/>
    <lineage>
        <taxon>Eukaryota</taxon>
        <taxon>Fungi</taxon>
        <taxon>Dikarya</taxon>
        <taxon>Ascomycota</taxon>
        <taxon>Pezizomycotina</taxon>
        <taxon>Sordariomycetes</taxon>
        <taxon>Hypocreomycetidae</taxon>
        <taxon>Hypocreales</taxon>
        <taxon>Nectriaceae</taxon>
        <taxon>Fusarium</taxon>
        <taxon>Fusarium oxysporum species complex</taxon>
    </lineage>
</organism>